<sequence length="827" mass="90660">MDVTHLLLWLFVAPVWCQSNDTTSATTSMVATLSTSTSTASTSTTLTIPATMPTINCSVWEATNTTIQGFVLGSFNNATATSESVTVYGVLTNNTVSFQNLEPGCMYALAILSNSETLCNNSKATVAEPVSDIQMSPINSTSLSVSWNDAQGCVRQYIVRLNNSENSTTTNYTEFHDLVSGCSYTVNITTVGEGDYSAFATGQGATVAAPVSDVTVNSENSTSLSVSWTKALGCVKEYIVHLTKGNATMENYNYTDETTNYTEFHNLDPGCIYTVNITTVGEGNYPAFATEQGSTVTASVRNMTVTAENTTTLSVKWDQVPGCVKEYLVTVNNTEKRTNTTSVQFSDLLPGHNYTVNITVEADGGRSPAQLETANTYPANLNNVICGYAMSGYSIALSWPRPPGAWTRIEVRVGSVRTENLTGTETSIVVNGVQPAQVYPIILTSYSGTLSSSPITIHCTTDPRGVITGSVTAVLLLILVILVVVFVLRHKPDLFSQRFSAKSQGAGSKFKPVPVHQFPAHFQALSCDQNRGFSVEYEDLCAVGLEQTCKAALVPDNKAKNRFTNVLPYDWSRVKLTTVDRDVNSNYINANYMPGYGTNAQQYIAAQGPLEATVLDFWRMIWEKGVRGVVMVTNCIEGGKVKCEQYWPLDYTPCTYGHLSVLVIAEHKEKHWIVREFEVTNRMTLEVRSVTHFHFTAWPDHGVPDSTSALLEFRGLVRNHIESYTSSGPTVVHCSAGVGRTGTLIALDVALQQLQNEKVVGLAGIVHRMRLHRTLMVQTESQYIFLHQCIMDRLNEDKVKEQPLYENTDLLYVNATALRELQSSQKH</sequence>
<keyword evidence="5" id="KW-0378">Hydrolase</keyword>
<dbReference type="Proteomes" id="UP000694397">
    <property type="component" value="Chromosome 20"/>
</dbReference>
<dbReference type="PROSITE" id="PS50055">
    <property type="entry name" value="TYR_PHOSPHATASE_PTP"/>
    <property type="match status" value="1"/>
</dbReference>
<keyword evidence="3 11" id="KW-0812">Transmembrane</keyword>
<evidence type="ECO:0000259" key="15">
    <source>
        <dbReference type="PROSITE" id="PS50853"/>
    </source>
</evidence>
<keyword evidence="4 12" id="KW-0732">Signal</keyword>
<evidence type="ECO:0000256" key="1">
    <source>
        <dbReference type="ARBA" id="ARBA00004479"/>
    </source>
</evidence>
<dbReference type="GeneTree" id="ENSGT00940000165368"/>
<dbReference type="PROSITE" id="PS50056">
    <property type="entry name" value="TYR_PHOSPHATASE_2"/>
    <property type="match status" value="1"/>
</dbReference>
<dbReference type="PANTHER" id="PTHR46957:SF10">
    <property type="entry name" value="PROTEIN TYROSINE PHOSPHATASE, RECEPTOR TYPE, H"/>
    <property type="match status" value="1"/>
</dbReference>
<gene>
    <name evidence="16" type="primary">ptprh</name>
</gene>
<dbReference type="Pfam" id="PF00041">
    <property type="entry name" value="fn3"/>
    <property type="match status" value="3"/>
</dbReference>
<name>A0A8C9VQ55_SCLFO</name>
<keyword evidence="7 11" id="KW-1133">Transmembrane helix</keyword>
<evidence type="ECO:0000256" key="3">
    <source>
        <dbReference type="ARBA" id="ARBA00022692"/>
    </source>
</evidence>
<dbReference type="SUPFAM" id="SSF52799">
    <property type="entry name" value="(Phosphotyrosine protein) phosphatases II"/>
    <property type="match status" value="1"/>
</dbReference>
<evidence type="ECO:0000256" key="6">
    <source>
        <dbReference type="ARBA" id="ARBA00022912"/>
    </source>
</evidence>
<dbReference type="PRINTS" id="PR00700">
    <property type="entry name" value="PRTYPHPHTASE"/>
</dbReference>
<dbReference type="PANTHER" id="PTHR46957">
    <property type="entry name" value="CYTOKINE RECEPTOR"/>
    <property type="match status" value="1"/>
</dbReference>
<evidence type="ECO:0000256" key="2">
    <source>
        <dbReference type="ARBA" id="ARBA00013064"/>
    </source>
</evidence>
<feature type="chain" id="PRO_5034184785" description="protein-tyrosine-phosphatase" evidence="12">
    <location>
        <begin position="18"/>
        <end position="827"/>
    </location>
</feature>
<dbReference type="GO" id="GO:0043235">
    <property type="term" value="C:receptor complex"/>
    <property type="evidence" value="ECO:0007669"/>
    <property type="project" value="TreeGrafter"/>
</dbReference>
<evidence type="ECO:0000256" key="10">
    <source>
        <dbReference type="ARBA" id="ARBA00051722"/>
    </source>
</evidence>
<dbReference type="SUPFAM" id="SSF49265">
    <property type="entry name" value="Fibronectin type III"/>
    <property type="match status" value="3"/>
</dbReference>
<evidence type="ECO:0000256" key="7">
    <source>
        <dbReference type="ARBA" id="ARBA00022989"/>
    </source>
</evidence>
<dbReference type="PROSITE" id="PS50853">
    <property type="entry name" value="FN3"/>
    <property type="match status" value="1"/>
</dbReference>
<dbReference type="InterPro" id="IPR000387">
    <property type="entry name" value="Tyr_Pase_dom"/>
</dbReference>
<dbReference type="InterPro" id="IPR029021">
    <property type="entry name" value="Prot-tyrosine_phosphatase-like"/>
</dbReference>
<evidence type="ECO:0000256" key="4">
    <source>
        <dbReference type="ARBA" id="ARBA00022729"/>
    </source>
</evidence>
<keyword evidence="6" id="KW-0904">Protein phosphatase</keyword>
<feature type="domain" description="Tyrosine-protein phosphatase" evidence="13">
    <location>
        <begin position="533"/>
        <end position="793"/>
    </location>
</feature>
<keyword evidence="9" id="KW-0325">Glycoprotein</keyword>
<evidence type="ECO:0000313" key="17">
    <source>
        <dbReference type="Proteomes" id="UP000694397"/>
    </source>
</evidence>
<dbReference type="SMART" id="SM00194">
    <property type="entry name" value="PTPc"/>
    <property type="match status" value="1"/>
</dbReference>
<comment type="catalytic activity">
    <reaction evidence="10">
        <text>O-phospho-L-tyrosyl-[protein] + H2O = L-tyrosyl-[protein] + phosphate</text>
        <dbReference type="Rhea" id="RHEA:10684"/>
        <dbReference type="Rhea" id="RHEA-COMP:10136"/>
        <dbReference type="Rhea" id="RHEA-COMP:20101"/>
        <dbReference type="ChEBI" id="CHEBI:15377"/>
        <dbReference type="ChEBI" id="CHEBI:43474"/>
        <dbReference type="ChEBI" id="CHEBI:46858"/>
        <dbReference type="ChEBI" id="CHEBI:61978"/>
        <dbReference type="EC" id="3.1.3.48"/>
    </reaction>
</comment>
<evidence type="ECO:0000256" key="12">
    <source>
        <dbReference type="SAM" id="SignalP"/>
    </source>
</evidence>
<dbReference type="GO" id="GO:0004725">
    <property type="term" value="F:protein tyrosine phosphatase activity"/>
    <property type="evidence" value="ECO:0007669"/>
    <property type="project" value="UniProtKB-EC"/>
</dbReference>
<feature type="domain" description="Tyrosine specific protein phosphatases" evidence="14">
    <location>
        <begin position="711"/>
        <end position="784"/>
    </location>
</feature>
<keyword evidence="17" id="KW-1185">Reference proteome</keyword>
<keyword evidence="8 11" id="KW-0472">Membrane</keyword>
<evidence type="ECO:0000313" key="16">
    <source>
        <dbReference type="Ensembl" id="ENSSFOP00015063451.1"/>
    </source>
</evidence>
<dbReference type="AlphaFoldDB" id="A0A8C9VQ55"/>
<dbReference type="InterPro" id="IPR036116">
    <property type="entry name" value="FN3_sf"/>
</dbReference>
<proteinExistence type="predicted"/>
<evidence type="ECO:0000256" key="8">
    <source>
        <dbReference type="ARBA" id="ARBA00023136"/>
    </source>
</evidence>
<comment type="subcellular location">
    <subcellularLocation>
        <location evidence="1">Membrane</location>
        <topology evidence="1">Single-pass type I membrane protein</topology>
    </subcellularLocation>
</comment>
<reference evidence="16" key="3">
    <citation type="submission" date="2025-09" db="UniProtKB">
        <authorList>
            <consortium name="Ensembl"/>
        </authorList>
    </citation>
    <scope>IDENTIFICATION</scope>
</reference>
<dbReference type="FunFam" id="3.90.190.10:FF:000009">
    <property type="entry name" value="Receptor-type tyrosine-protein phosphatase beta"/>
    <property type="match status" value="1"/>
</dbReference>
<organism evidence="16 17">
    <name type="scientific">Scleropages formosus</name>
    <name type="common">Asian bonytongue</name>
    <name type="synonym">Osteoglossum formosum</name>
    <dbReference type="NCBI Taxonomy" id="113540"/>
    <lineage>
        <taxon>Eukaryota</taxon>
        <taxon>Metazoa</taxon>
        <taxon>Chordata</taxon>
        <taxon>Craniata</taxon>
        <taxon>Vertebrata</taxon>
        <taxon>Euteleostomi</taxon>
        <taxon>Actinopterygii</taxon>
        <taxon>Neopterygii</taxon>
        <taxon>Teleostei</taxon>
        <taxon>Osteoglossocephala</taxon>
        <taxon>Osteoglossomorpha</taxon>
        <taxon>Osteoglossiformes</taxon>
        <taxon>Osteoglossidae</taxon>
        <taxon>Scleropages</taxon>
    </lineage>
</organism>
<feature type="signal peptide" evidence="12">
    <location>
        <begin position="1"/>
        <end position="17"/>
    </location>
</feature>
<dbReference type="Pfam" id="PF00102">
    <property type="entry name" value="Y_phosphatase"/>
    <property type="match status" value="1"/>
</dbReference>
<dbReference type="InterPro" id="IPR016130">
    <property type="entry name" value="Tyr_Pase_AS"/>
</dbReference>
<accession>A0A8C9VQ55</accession>
<protein>
    <recommendedName>
        <fullName evidence="2">protein-tyrosine-phosphatase</fullName>
        <ecNumber evidence="2">3.1.3.48</ecNumber>
    </recommendedName>
</protein>
<dbReference type="SMART" id="SM00060">
    <property type="entry name" value="FN3"/>
    <property type="match status" value="4"/>
</dbReference>
<dbReference type="Gene3D" id="3.90.190.10">
    <property type="entry name" value="Protein tyrosine phosphatase superfamily"/>
    <property type="match status" value="1"/>
</dbReference>
<feature type="transmembrane region" description="Helical" evidence="11">
    <location>
        <begin position="466"/>
        <end position="488"/>
    </location>
</feature>
<evidence type="ECO:0000259" key="13">
    <source>
        <dbReference type="PROSITE" id="PS50055"/>
    </source>
</evidence>
<dbReference type="InterPro" id="IPR003961">
    <property type="entry name" value="FN3_dom"/>
</dbReference>
<evidence type="ECO:0000259" key="14">
    <source>
        <dbReference type="PROSITE" id="PS50056"/>
    </source>
</evidence>
<reference evidence="16 17" key="1">
    <citation type="submission" date="2019-04" db="EMBL/GenBank/DDBJ databases">
        <authorList>
            <consortium name="Wellcome Sanger Institute Data Sharing"/>
        </authorList>
    </citation>
    <scope>NUCLEOTIDE SEQUENCE [LARGE SCALE GENOMIC DNA]</scope>
</reference>
<dbReference type="InterPro" id="IPR003595">
    <property type="entry name" value="Tyr_Pase_cat"/>
</dbReference>
<evidence type="ECO:0000256" key="5">
    <source>
        <dbReference type="ARBA" id="ARBA00022801"/>
    </source>
</evidence>
<dbReference type="InterPro" id="IPR050713">
    <property type="entry name" value="RTP_Phos/Ushers"/>
</dbReference>
<feature type="domain" description="Fibronectin type-III" evidence="15">
    <location>
        <begin position="210"/>
        <end position="309"/>
    </location>
</feature>
<reference evidence="16" key="2">
    <citation type="submission" date="2025-08" db="UniProtKB">
        <authorList>
            <consortium name="Ensembl"/>
        </authorList>
    </citation>
    <scope>IDENTIFICATION</scope>
</reference>
<dbReference type="Gene3D" id="2.60.40.10">
    <property type="entry name" value="Immunoglobulins"/>
    <property type="match status" value="4"/>
</dbReference>
<dbReference type="SMART" id="SM00404">
    <property type="entry name" value="PTPc_motif"/>
    <property type="match status" value="1"/>
</dbReference>
<evidence type="ECO:0000256" key="9">
    <source>
        <dbReference type="ARBA" id="ARBA00023180"/>
    </source>
</evidence>
<dbReference type="InterPro" id="IPR013783">
    <property type="entry name" value="Ig-like_fold"/>
</dbReference>
<dbReference type="CDD" id="cd00063">
    <property type="entry name" value="FN3"/>
    <property type="match status" value="3"/>
</dbReference>
<dbReference type="OrthoDB" id="8609993at2759"/>
<dbReference type="PROSITE" id="PS00383">
    <property type="entry name" value="TYR_PHOSPHATASE_1"/>
    <property type="match status" value="1"/>
</dbReference>
<dbReference type="GO" id="GO:0016020">
    <property type="term" value="C:membrane"/>
    <property type="evidence" value="ECO:0007669"/>
    <property type="project" value="UniProtKB-SubCell"/>
</dbReference>
<dbReference type="EC" id="3.1.3.48" evidence="2"/>
<dbReference type="Ensembl" id="ENSSFOT00015057483.1">
    <property type="protein sequence ID" value="ENSSFOP00015063451.1"/>
    <property type="gene ID" value="ENSSFOG00015025240.1"/>
</dbReference>
<dbReference type="InterPro" id="IPR000242">
    <property type="entry name" value="PTP_cat"/>
</dbReference>
<evidence type="ECO:0000256" key="11">
    <source>
        <dbReference type="SAM" id="Phobius"/>
    </source>
</evidence>